<reference evidence="3" key="1">
    <citation type="journal article" date="2021" name="Sci. Rep.">
        <title>Diploid genomic architecture of Nitzschia inconspicua, an elite biomass production diatom.</title>
        <authorList>
            <person name="Oliver A."/>
            <person name="Podell S."/>
            <person name="Pinowska A."/>
            <person name="Traller J.C."/>
            <person name="Smith S.R."/>
            <person name="McClure R."/>
            <person name="Beliaev A."/>
            <person name="Bohutskyi P."/>
            <person name="Hill E.A."/>
            <person name="Rabines A."/>
            <person name="Zheng H."/>
            <person name="Allen L.Z."/>
            <person name="Kuo A."/>
            <person name="Grigoriev I.V."/>
            <person name="Allen A.E."/>
            <person name="Hazlebeck D."/>
            <person name="Allen E.E."/>
        </authorList>
    </citation>
    <scope>NUCLEOTIDE SEQUENCE</scope>
    <source>
        <strain evidence="3">Hildebrandi</strain>
    </source>
</reference>
<evidence type="ECO:0000256" key="1">
    <source>
        <dbReference type="SAM" id="MobiDB-lite"/>
    </source>
</evidence>
<accession>A0A9K3LII9</accession>
<feature type="region of interest" description="Disordered" evidence="1">
    <location>
        <begin position="278"/>
        <end position="348"/>
    </location>
</feature>
<comment type="caution">
    <text evidence="3">The sequence shown here is derived from an EMBL/GenBank/DDBJ whole genome shotgun (WGS) entry which is preliminary data.</text>
</comment>
<dbReference type="EMBL" id="JAGRRH010000010">
    <property type="protein sequence ID" value="KAG7362692.1"/>
    <property type="molecule type" value="Genomic_DNA"/>
</dbReference>
<dbReference type="Proteomes" id="UP000693970">
    <property type="component" value="Unassembled WGS sequence"/>
</dbReference>
<evidence type="ECO:0000313" key="3">
    <source>
        <dbReference type="EMBL" id="KAG7362692.1"/>
    </source>
</evidence>
<feature type="compositionally biased region" description="Basic and acidic residues" evidence="1">
    <location>
        <begin position="320"/>
        <end position="334"/>
    </location>
</feature>
<protein>
    <submittedName>
        <fullName evidence="3">Uncharacterized protein</fullName>
    </submittedName>
</protein>
<dbReference type="AlphaFoldDB" id="A0A9K3LII9"/>
<evidence type="ECO:0000313" key="2">
    <source>
        <dbReference type="EMBL" id="KAG7338187.1"/>
    </source>
</evidence>
<evidence type="ECO:0000313" key="4">
    <source>
        <dbReference type="Proteomes" id="UP000693970"/>
    </source>
</evidence>
<keyword evidence="4" id="KW-1185">Reference proteome</keyword>
<reference evidence="3" key="2">
    <citation type="submission" date="2021-04" db="EMBL/GenBank/DDBJ databases">
        <authorList>
            <person name="Podell S."/>
        </authorList>
    </citation>
    <scope>NUCLEOTIDE SEQUENCE</scope>
    <source>
        <strain evidence="3">Hildebrandi</strain>
    </source>
</reference>
<feature type="compositionally biased region" description="Acidic residues" evidence="1">
    <location>
        <begin position="279"/>
        <end position="303"/>
    </location>
</feature>
<feature type="region of interest" description="Disordered" evidence="1">
    <location>
        <begin position="36"/>
        <end position="57"/>
    </location>
</feature>
<organism evidence="3 4">
    <name type="scientific">Nitzschia inconspicua</name>
    <dbReference type="NCBI Taxonomy" id="303405"/>
    <lineage>
        <taxon>Eukaryota</taxon>
        <taxon>Sar</taxon>
        <taxon>Stramenopiles</taxon>
        <taxon>Ochrophyta</taxon>
        <taxon>Bacillariophyta</taxon>
        <taxon>Bacillariophyceae</taxon>
        <taxon>Bacillariophycidae</taxon>
        <taxon>Bacillariales</taxon>
        <taxon>Bacillariaceae</taxon>
        <taxon>Nitzschia</taxon>
    </lineage>
</organism>
<gene>
    <name evidence="2" type="ORF">IV203_009453</name>
    <name evidence="3" type="ORF">IV203_026052</name>
</gene>
<dbReference type="EMBL" id="JAGRRH010000063">
    <property type="protein sequence ID" value="KAG7338187.1"/>
    <property type="molecule type" value="Genomic_DNA"/>
</dbReference>
<name>A0A9K3LII9_9STRA</name>
<sequence>MSTSQVGNKDGNYVTHSMEDVPTEWNEEILVATSNHQSHVGGTAEEESETTNGYITAGDDGYSHGYHGNDMEAYEDAYDTLEYSYHPADGPSDMDGGPSFGTKVNGTQDGASASFNNQEYSEEEYAQDQEYGDGHPYDSSLVAEQALYAESENGIEGGEEEGDYNENHEEHKQILGYQQIIHEYDDGYDIERSTDESGELLVDPGVVQQVRVSVDEMHQEMRSLTNKLLEAIEGYAQTLIETEKVYAVVQQQEIAESERLDQCEVEVMKAISGFHFESEYEEDKGDEEDDYVEEEYQDDEVGEYQENGKDEIHPDDEDVYHDGEEVLHQDEEVIPKGTEWDNLDGDEN</sequence>
<proteinExistence type="predicted"/>